<dbReference type="SUPFAM" id="SSF48452">
    <property type="entry name" value="TPR-like"/>
    <property type="match status" value="3"/>
</dbReference>
<dbReference type="PROSITE" id="PS50005">
    <property type="entry name" value="TPR"/>
    <property type="match status" value="1"/>
</dbReference>
<feature type="coiled-coil region" evidence="2">
    <location>
        <begin position="490"/>
        <end position="560"/>
    </location>
</feature>
<dbReference type="PANTHER" id="PTHR10098:SF108">
    <property type="entry name" value="TETRATRICOPEPTIDE REPEAT PROTEIN 28"/>
    <property type="match status" value="1"/>
</dbReference>
<evidence type="ECO:0008006" key="5">
    <source>
        <dbReference type="Google" id="ProtNLM"/>
    </source>
</evidence>
<reference evidence="3 4" key="1">
    <citation type="submission" date="2014-02" db="EMBL/GenBank/DDBJ databases">
        <title>The small core and large imbalanced accessory genome model reveals a collaborative survival strategy of Sorangium cellulosum strains in nature.</title>
        <authorList>
            <person name="Han K."/>
            <person name="Peng R."/>
            <person name="Blom J."/>
            <person name="Li Y.-Z."/>
        </authorList>
    </citation>
    <scope>NUCLEOTIDE SEQUENCE [LARGE SCALE GENOMIC DNA]</scope>
    <source>
        <strain evidence="3 4">So0149</strain>
    </source>
</reference>
<dbReference type="EMBL" id="JEMC01002834">
    <property type="protein sequence ID" value="KYF84988.1"/>
    <property type="molecule type" value="Genomic_DNA"/>
</dbReference>
<dbReference type="PANTHER" id="PTHR10098">
    <property type="entry name" value="RAPSYN-RELATED"/>
    <property type="match status" value="1"/>
</dbReference>
<evidence type="ECO:0000313" key="4">
    <source>
        <dbReference type="Proteomes" id="UP000075515"/>
    </source>
</evidence>
<dbReference type="Pfam" id="PF13181">
    <property type="entry name" value="TPR_8"/>
    <property type="match status" value="1"/>
</dbReference>
<gene>
    <name evidence="3" type="ORF">BE18_46985</name>
</gene>
<comment type="caution">
    <text evidence="3">The sequence shown here is derived from an EMBL/GenBank/DDBJ whole genome shotgun (WGS) entry which is preliminary data.</text>
</comment>
<evidence type="ECO:0000313" key="3">
    <source>
        <dbReference type="EMBL" id="KYF84988.1"/>
    </source>
</evidence>
<dbReference type="InterPro" id="IPR019734">
    <property type="entry name" value="TPR_rpt"/>
</dbReference>
<evidence type="ECO:0000256" key="2">
    <source>
        <dbReference type="SAM" id="Coils"/>
    </source>
</evidence>
<name>A0A150S797_SORCE</name>
<keyword evidence="1" id="KW-0802">TPR repeat</keyword>
<dbReference type="AlphaFoldDB" id="A0A150S797"/>
<dbReference type="Gene3D" id="1.25.40.10">
    <property type="entry name" value="Tetratricopeptide repeat domain"/>
    <property type="match status" value="2"/>
</dbReference>
<evidence type="ECO:0000256" key="1">
    <source>
        <dbReference type="PROSITE-ProRule" id="PRU00339"/>
    </source>
</evidence>
<proteinExistence type="predicted"/>
<protein>
    <recommendedName>
        <fullName evidence="5">MalT-like TPR region domain-containing protein</fullName>
    </recommendedName>
</protein>
<feature type="repeat" description="TPR" evidence="1">
    <location>
        <begin position="524"/>
        <end position="557"/>
    </location>
</feature>
<dbReference type="SMART" id="SM00028">
    <property type="entry name" value="TPR"/>
    <property type="match status" value="7"/>
</dbReference>
<dbReference type="Pfam" id="PF13424">
    <property type="entry name" value="TPR_12"/>
    <property type="match status" value="1"/>
</dbReference>
<dbReference type="Proteomes" id="UP000075515">
    <property type="component" value="Unassembled WGS sequence"/>
</dbReference>
<organism evidence="3 4">
    <name type="scientific">Sorangium cellulosum</name>
    <name type="common">Polyangium cellulosum</name>
    <dbReference type="NCBI Taxonomy" id="56"/>
    <lineage>
        <taxon>Bacteria</taxon>
        <taxon>Pseudomonadati</taxon>
        <taxon>Myxococcota</taxon>
        <taxon>Polyangia</taxon>
        <taxon>Polyangiales</taxon>
        <taxon>Polyangiaceae</taxon>
        <taxon>Sorangium</taxon>
    </lineage>
</organism>
<dbReference type="InterPro" id="IPR011990">
    <property type="entry name" value="TPR-like_helical_dom_sf"/>
</dbReference>
<keyword evidence="2" id="KW-0175">Coiled coil</keyword>
<sequence length="788" mass="86375">MRLFAGDHFPRLAVQSGDLPRPWVMPLGLPRAHRDRLAVLLAQALRALEPDLRLVQLRWAERHALLSGRINLPSSVLVWWRIDAVPVVDPQAVVIEGSKMTPGLALYDFDQEVSLPAEAWLGPLKMGVLHRILDRLLDERPVGGYEEIADAVREISAKLISPIDLVDAAEAMVEAEAQGEGVGVAKAEAIGRIIAGRFATGPAEAAVRALVTVGRGEALGAEGREALHKAGFADTGGMLPILDLLRDQEVLRRALLHVAALRRFEGSIAELAPGLFPEAEGRASPIQVGREIVSTQLPSPVEARSPSLPEPHAMAVRTALKLVEDGDAESGARLLLRSRQQRDDSAWSNDDLHVAGMTLYKLAINENRRRGEIMDPTTIERIAALYDAASEWLERSGAAPEAAVMSLFGAGIARAALDQWDAAEALFERGRKLAAAADDWKGLAFCMDRLSQMKLWTGRAHEAMEDAEESVRLFQRLGMRSEEGSGWTTIGDARVQLDQLEEARAAYERALAAFDDAGDRVERAATLLSRGRLWQLEGNVKNARQDFEEALSLAREHKNRLYEAAAHEALGELSLRRSEPLRAREAYEEVAPIYHSLSDRAGEARAIEGLGDACASMNDVALARDAYNAALELARELRNPSWEAALLFKCAQVRRQGGDHEGALREYEEAARLYEQTGNRSAAGRALMALGSIMVEFRDWPNVAAWYELAVARFREAGDRARLSDALRSLGTALFLGDQAEKARNVLLETLDVARADGNEQLVAEVKELLDHLDMERRPGARPGVARS</sequence>
<accession>A0A150S797</accession>